<evidence type="ECO:0000313" key="1">
    <source>
        <dbReference type="EMBL" id="QHU31168.1"/>
    </source>
</evidence>
<name>A0A6C0LMK8_9ZZZZ</name>
<sequence length="175" mass="20682">MSLANYKNICIEKYKIANPDKDIPKNMGSKWTDIEEMELLENIRNHLDFDEIAKKHSRTRGAITARLEVIAIRMYEENRYDTEHIEEATRLNERSIREAIERKNKNKSKYETKFSDTTNTNIEISNLKKEVMELKAIVGQIKRDDIDDLKKQIQIMLDIHKIKSDIIELKALMMK</sequence>
<reference evidence="1" key="1">
    <citation type="journal article" date="2020" name="Nature">
        <title>Giant virus diversity and host interactions through global metagenomics.</title>
        <authorList>
            <person name="Schulz F."/>
            <person name="Roux S."/>
            <person name="Paez-Espino D."/>
            <person name="Jungbluth S."/>
            <person name="Walsh D.A."/>
            <person name="Denef V.J."/>
            <person name="McMahon K.D."/>
            <person name="Konstantinidis K.T."/>
            <person name="Eloe-Fadrosh E.A."/>
            <person name="Kyrpides N.C."/>
            <person name="Woyke T."/>
        </authorList>
    </citation>
    <scope>NUCLEOTIDE SEQUENCE</scope>
    <source>
        <strain evidence="1">GVMAG-M-3300027963-21</strain>
    </source>
</reference>
<organism evidence="1">
    <name type="scientific">viral metagenome</name>
    <dbReference type="NCBI Taxonomy" id="1070528"/>
    <lineage>
        <taxon>unclassified sequences</taxon>
        <taxon>metagenomes</taxon>
        <taxon>organismal metagenomes</taxon>
    </lineage>
</organism>
<dbReference type="AlphaFoldDB" id="A0A6C0LMK8"/>
<protein>
    <submittedName>
        <fullName evidence="1">Uncharacterized protein</fullName>
    </submittedName>
</protein>
<dbReference type="EMBL" id="MN740525">
    <property type="protein sequence ID" value="QHU31168.1"/>
    <property type="molecule type" value="Genomic_DNA"/>
</dbReference>
<accession>A0A6C0LMK8</accession>
<proteinExistence type="predicted"/>